<reference evidence="12" key="1">
    <citation type="journal article" date="2018" name="Science">
        <title>A primordial and reversible TCA cycle in a facultatively chemolithoautotrophic thermophile.</title>
        <authorList>
            <person name="Nunoura T."/>
            <person name="Chikaraishi Y."/>
            <person name="Izaki R."/>
            <person name="Suwa T."/>
            <person name="Sato T."/>
            <person name="Harada T."/>
            <person name="Mori K."/>
            <person name="Kato Y."/>
            <person name="Miyazaki M."/>
            <person name="Shimamura S."/>
            <person name="Yanagawa K."/>
            <person name="Shuto A."/>
            <person name="Ohkouchi N."/>
            <person name="Fujita N."/>
            <person name="Takaki Y."/>
            <person name="Atomi H."/>
            <person name="Takai K."/>
        </authorList>
    </citation>
    <scope>NUCLEOTIDE SEQUENCE [LARGE SCALE GENOMIC DNA]</scope>
    <source>
        <strain evidence="12">DSM 17441 / JCM 13301 / NBRC 103674 / ABI70S6</strain>
    </source>
</reference>
<evidence type="ECO:0000256" key="6">
    <source>
        <dbReference type="PIRSR" id="PIRSR000149-3"/>
    </source>
</evidence>
<organism evidence="11 12">
    <name type="scientific">Thermosulfidibacter takaii (strain DSM 17441 / JCM 13301 / NBRC 103674 / ABI70S6)</name>
    <dbReference type="NCBI Taxonomy" id="1298851"/>
    <lineage>
        <taxon>Bacteria</taxon>
        <taxon>Pseudomonadati</taxon>
        <taxon>Thermosulfidibacterota</taxon>
        <taxon>Thermosulfidibacteria</taxon>
        <taxon>Thermosulfidibacterales</taxon>
        <taxon>Thermosulfidibacteraceae</taxon>
    </lineage>
</organism>
<dbReference type="InterPro" id="IPR020829">
    <property type="entry name" value="GlycerAld_3-P_DH_cat"/>
</dbReference>
<feature type="binding site" evidence="5">
    <location>
        <begin position="210"/>
        <end position="211"/>
    </location>
    <ligand>
        <name>D-glyceraldehyde 3-phosphate</name>
        <dbReference type="ChEBI" id="CHEBI:59776"/>
    </ligand>
</feature>
<dbReference type="AlphaFoldDB" id="A0A0S3QTR8"/>
<sequence length="331" mass="35966">MAIRVAINGFGRIGRNFFRAAFGDDKVDIVAINDITDASTLAHLLKYDSVHGKYDKEVKAEGDYLVVDGKKIKVSAEKDPANLPWKDLGIDVVIESTGLFRDREKASKHLEAGAKWVIISAPAKNPDITVVIGVNHEKLDPEKHKIISNASCTTNCLAPVAKVLHEKFGIVRGFMTTVHAYTNDQRILDLAHKDLRRARAAAVSIIPTTTGAAVAVGEVLPELKGRLDGMAMRVPTANVSVVDFVAVVEKETSVEEVNAALKEAAEGELKGILGYCEEPLVSIDFNGDSRSSIVDALSTKVIGNLVKVVSWYDNEWGYSCRLRDLVKFIGG</sequence>
<evidence type="ECO:0000256" key="7">
    <source>
        <dbReference type="PIRSR" id="PIRSR000149-4"/>
    </source>
</evidence>
<keyword evidence="3 9" id="KW-0560">Oxidoreductase</keyword>
<dbReference type="InterPro" id="IPR036291">
    <property type="entry name" value="NAD(P)-bd_dom_sf"/>
</dbReference>
<dbReference type="CDD" id="cd05214">
    <property type="entry name" value="GAPDH_I_N"/>
    <property type="match status" value="1"/>
</dbReference>
<dbReference type="CDD" id="cd18126">
    <property type="entry name" value="GAPDH_I_C"/>
    <property type="match status" value="1"/>
</dbReference>
<dbReference type="InterPro" id="IPR020828">
    <property type="entry name" value="GlycerAld_3-P_DH_NAD(P)-bd"/>
</dbReference>
<dbReference type="EC" id="1.2.1.-" evidence="9"/>
<dbReference type="OrthoDB" id="9803304at2"/>
<accession>A0A0S3QTR8</accession>
<evidence type="ECO:0000313" key="11">
    <source>
        <dbReference type="EMBL" id="BAT71697.1"/>
    </source>
</evidence>
<dbReference type="Gene3D" id="3.30.360.10">
    <property type="entry name" value="Dihydrodipicolinate Reductase, domain 2"/>
    <property type="match status" value="1"/>
</dbReference>
<dbReference type="Proteomes" id="UP000063234">
    <property type="component" value="Chromosome"/>
</dbReference>
<evidence type="ECO:0000256" key="4">
    <source>
        <dbReference type="PIRSR" id="PIRSR000149-1"/>
    </source>
</evidence>
<dbReference type="PATRIC" id="fig|1298851.3.peg.934"/>
<dbReference type="KEGG" id="ttk:TST_0897"/>
<dbReference type="Pfam" id="PF02800">
    <property type="entry name" value="Gp_dh_C"/>
    <property type="match status" value="1"/>
</dbReference>
<keyword evidence="6" id="KW-0547">Nucleotide-binding</keyword>
<comment type="subunit">
    <text evidence="2">Homotetramer.</text>
</comment>
<proteinExistence type="inferred from homology"/>
<dbReference type="PROSITE" id="PS00071">
    <property type="entry name" value="GAPDH"/>
    <property type="match status" value="1"/>
</dbReference>
<evidence type="ECO:0000256" key="1">
    <source>
        <dbReference type="ARBA" id="ARBA00007406"/>
    </source>
</evidence>
<comment type="similarity">
    <text evidence="1 8">Belongs to the glyceraldehyde-3-phosphate dehydrogenase family.</text>
</comment>
<feature type="binding site" evidence="5">
    <location>
        <position position="233"/>
    </location>
    <ligand>
        <name>D-glyceraldehyde 3-phosphate</name>
        <dbReference type="ChEBI" id="CHEBI:59776"/>
    </ligand>
</feature>
<dbReference type="GO" id="GO:0016620">
    <property type="term" value="F:oxidoreductase activity, acting on the aldehyde or oxo group of donors, NAD or NADP as acceptor"/>
    <property type="evidence" value="ECO:0007669"/>
    <property type="project" value="InterPro"/>
</dbReference>
<evidence type="ECO:0000256" key="3">
    <source>
        <dbReference type="ARBA" id="ARBA00023002"/>
    </source>
</evidence>
<protein>
    <recommendedName>
        <fullName evidence="9">Glyceraldehyde-3-phosphate dehydrogenase</fullName>
        <ecNumber evidence="9">1.2.1.-</ecNumber>
    </recommendedName>
</protein>
<dbReference type="FunFam" id="3.30.360.10:FF:000002">
    <property type="entry name" value="Glyceraldehyde-3-phosphate dehydrogenase"/>
    <property type="match status" value="1"/>
</dbReference>
<dbReference type="Gene3D" id="3.40.50.720">
    <property type="entry name" value="NAD(P)-binding Rossmann-like Domain"/>
    <property type="match status" value="1"/>
</dbReference>
<dbReference type="EMBL" id="AP013035">
    <property type="protein sequence ID" value="BAT71697.1"/>
    <property type="molecule type" value="Genomic_DNA"/>
</dbReference>
<dbReference type="FunFam" id="3.40.50.720:FF:000001">
    <property type="entry name" value="Glyceraldehyde-3-phosphate dehydrogenase"/>
    <property type="match status" value="1"/>
</dbReference>
<dbReference type="Pfam" id="PF00044">
    <property type="entry name" value="Gp_dh_N"/>
    <property type="match status" value="1"/>
</dbReference>
<dbReference type="STRING" id="1298851.TST_0897"/>
<dbReference type="SUPFAM" id="SSF55347">
    <property type="entry name" value="Glyceraldehyde-3-phosphate dehydrogenase-like, C-terminal domain"/>
    <property type="match status" value="1"/>
</dbReference>
<dbReference type="InterPro" id="IPR006424">
    <property type="entry name" value="Glyceraldehyde-3-P_DH_1"/>
</dbReference>
<feature type="domain" description="Glyceraldehyde 3-phosphate dehydrogenase NAD(P) binding" evidence="10">
    <location>
        <begin position="3"/>
        <end position="152"/>
    </location>
</feature>
<gene>
    <name evidence="11" type="primary">gapA</name>
    <name evidence="11" type="ORF">TST_0897</name>
</gene>
<dbReference type="GO" id="GO:0006006">
    <property type="term" value="P:glucose metabolic process"/>
    <property type="evidence" value="ECO:0007669"/>
    <property type="project" value="InterPro"/>
</dbReference>
<feature type="binding site" evidence="6">
    <location>
        <position position="120"/>
    </location>
    <ligand>
        <name>NAD(+)</name>
        <dbReference type="ChEBI" id="CHEBI:57540"/>
    </ligand>
</feature>
<keyword evidence="12" id="KW-1185">Reference proteome</keyword>
<name>A0A0S3QTR8_THET7</name>
<evidence type="ECO:0000256" key="8">
    <source>
        <dbReference type="RuleBase" id="RU000397"/>
    </source>
</evidence>
<dbReference type="InterPro" id="IPR020831">
    <property type="entry name" value="GlycerAld/Erythrose_P_DH"/>
</dbReference>
<evidence type="ECO:0000256" key="2">
    <source>
        <dbReference type="ARBA" id="ARBA00011881"/>
    </source>
</evidence>
<dbReference type="SMART" id="SM00846">
    <property type="entry name" value="Gp_dh_N"/>
    <property type="match status" value="1"/>
</dbReference>
<dbReference type="PRINTS" id="PR00078">
    <property type="entry name" value="G3PDHDRGNASE"/>
</dbReference>
<dbReference type="GO" id="GO:0050661">
    <property type="term" value="F:NADP binding"/>
    <property type="evidence" value="ECO:0007669"/>
    <property type="project" value="InterPro"/>
</dbReference>
<feature type="binding site" evidence="5">
    <location>
        <position position="182"/>
    </location>
    <ligand>
        <name>D-glyceraldehyde 3-phosphate</name>
        <dbReference type="ChEBI" id="CHEBI:59776"/>
    </ligand>
</feature>
<feature type="binding site" evidence="6">
    <location>
        <begin position="12"/>
        <end position="13"/>
    </location>
    <ligand>
        <name>NAD(+)</name>
        <dbReference type="ChEBI" id="CHEBI:57540"/>
    </ligand>
</feature>
<evidence type="ECO:0000259" key="10">
    <source>
        <dbReference type="SMART" id="SM00846"/>
    </source>
</evidence>
<dbReference type="PANTHER" id="PTHR43148">
    <property type="entry name" value="GLYCERALDEHYDE-3-PHOSPHATE DEHYDROGENASE 2"/>
    <property type="match status" value="1"/>
</dbReference>
<dbReference type="InterPro" id="IPR020830">
    <property type="entry name" value="GlycerAld_3-P_DH_AS"/>
</dbReference>
<feature type="site" description="Activates thiol group during catalysis" evidence="7">
    <location>
        <position position="179"/>
    </location>
</feature>
<dbReference type="RefSeq" id="WP_068549694.1">
    <property type="nucleotide sequence ID" value="NZ_AP013035.1"/>
</dbReference>
<feature type="active site" description="Nucleophile" evidence="4">
    <location>
        <position position="152"/>
    </location>
</feature>
<dbReference type="GO" id="GO:0051287">
    <property type="term" value="F:NAD binding"/>
    <property type="evidence" value="ECO:0007669"/>
    <property type="project" value="InterPro"/>
</dbReference>
<evidence type="ECO:0000256" key="5">
    <source>
        <dbReference type="PIRSR" id="PIRSR000149-2"/>
    </source>
</evidence>
<keyword evidence="6" id="KW-0520">NAD</keyword>
<evidence type="ECO:0000313" key="12">
    <source>
        <dbReference type="Proteomes" id="UP000063234"/>
    </source>
</evidence>
<feature type="binding site" evidence="5">
    <location>
        <begin position="151"/>
        <end position="153"/>
    </location>
    <ligand>
        <name>D-glyceraldehyde 3-phosphate</name>
        <dbReference type="ChEBI" id="CHEBI:59776"/>
    </ligand>
</feature>
<feature type="binding site" evidence="6">
    <location>
        <position position="314"/>
    </location>
    <ligand>
        <name>NAD(+)</name>
        <dbReference type="ChEBI" id="CHEBI:57540"/>
    </ligand>
</feature>
<feature type="binding site" evidence="6">
    <location>
        <position position="34"/>
    </location>
    <ligand>
        <name>NAD(+)</name>
        <dbReference type="ChEBI" id="CHEBI:57540"/>
    </ligand>
</feature>
<dbReference type="PIRSF" id="PIRSF000149">
    <property type="entry name" value="GAP_DH"/>
    <property type="match status" value="1"/>
</dbReference>
<dbReference type="SUPFAM" id="SSF51735">
    <property type="entry name" value="NAD(P)-binding Rossmann-fold domains"/>
    <property type="match status" value="1"/>
</dbReference>
<dbReference type="NCBIfam" id="TIGR01534">
    <property type="entry name" value="GAPDH-I"/>
    <property type="match status" value="1"/>
</dbReference>
<evidence type="ECO:0000256" key="9">
    <source>
        <dbReference type="RuleBase" id="RU361160"/>
    </source>
</evidence>